<feature type="active site" evidence="4">
    <location>
        <position position="58"/>
    </location>
</feature>
<dbReference type="PANTHER" id="PTHR11592:SF40">
    <property type="entry name" value="THIOREDOXIN_GLUTATHIONE PEROXIDASE BTUE"/>
    <property type="match status" value="1"/>
</dbReference>
<evidence type="ECO:0000256" key="2">
    <source>
        <dbReference type="ARBA" id="ARBA00022559"/>
    </source>
</evidence>
<dbReference type="EMBL" id="FODO01000019">
    <property type="protein sequence ID" value="SEO79188.1"/>
    <property type="molecule type" value="Genomic_DNA"/>
</dbReference>
<dbReference type="PANTHER" id="PTHR11592">
    <property type="entry name" value="GLUTATHIONE PEROXIDASE"/>
    <property type="match status" value="1"/>
</dbReference>
<dbReference type="InterPro" id="IPR000889">
    <property type="entry name" value="Glutathione_peroxidase"/>
</dbReference>
<dbReference type="InterPro" id="IPR029759">
    <property type="entry name" value="GPX_AS"/>
</dbReference>
<keyword evidence="2 5" id="KW-0575">Peroxidase</keyword>
<name>A0A1H8SLL9_9PROT</name>
<keyword evidence="3 5" id="KW-0560">Oxidoreductase</keyword>
<dbReference type="Gene3D" id="3.40.30.10">
    <property type="entry name" value="Glutaredoxin"/>
    <property type="match status" value="1"/>
</dbReference>
<reference evidence="8" key="1">
    <citation type="submission" date="2016-10" db="EMBL/GenBank/DDBJ databases">
        <authorList>
            <person name="Varghese N."/>
            <person name="Submissions S."/>
        </authorList>
    </citation>
    <scope>NUCLEOTIDE SEQUENCE [LARGE SCALE GENOMIC DNA]</scope>
    <source>
        <strain evidence="8">Nm76</strain>
    </source>
</reference>
<accession>A0A1H8SLL9</accession>
<evidence type="ECO:0000256" key="4">
    <source>
        <dbReference type="PIRSR" id="PIRSR000303-1"/>
    </source>
</evidence>
<dbReference type="PROSITE" id="PS00460">
    <property type="entry name" value="GLUTATHIONE_PEROXID_1"/>
    <property type="match status" value="1"/>
</dbReference>
<evidence type="ECO:0000313" key="8">
    <source>
        <dbReference type="Proteomes" id="UP000198814"/>
    </source>
</evidence>
<dbReference type="SUPFAM" id="SSF52833">
    <property type="entry name" value="Thioredoxin-like"/>
    <property type="match status" value="1"/>
</dbReference>
<dbReference type="Pfam" id="PF00255">
    <property type="entry name" value="GSHPx"/>
    <property type="match status" value="1"/>
</dbReference>
<dbReference type="STRING" id="42354.SAMN05216333_11933"/>
<dbReference type="PROSITE" id="PS51355">
    <property type="entry name" value="GLUTATHIONE_PEROXID_3"/>
    <property type="match status" value="1"/>
</dbReference>
<dbReference type="GO" id="GO:0034599">
    <property type="term" value="P:cellular response to oxidative stress"/>
    <property type="evidence" value="ECO:0007669"/>
    <property type="project" value="TreeGrafter"/>
</dbReference>
<dbReference type="CDD" id="cd00340">
    <property type="entry name" value="GSH_Peroxidase"/>
    <property type="match status" value="1"/>
</dbReference>
<proteinExistence type="inferred from homology"/>
<evidence type="ECO:0000256" key="5">
    <source>
        <dbReference type="RuleBase" id="RU000499"/>
    </source>
</evidence>
<dbReference type="RefSeq" id="WP_090320604.1">
    <property type="nucleotide sequence ID" value="NZ_FNOE01000020.1"/>
</dbReference>
<organism evidence="7 8">
    <name type="scientific">Nitrosomonas oligotropha</name>
    <dbReference type="NCBI Taxonomy" id="42354"/>
    <lineage>
        <taxon>Bacteria</taxon>
        <taxon>Pseudomonadati</taxon>
        <taxon>Pseudomonadota</taxon>
        <taxon>Betaproteobacteria</taxon>
        <taxon>Nitrosomonadales</taxon>
        <taxon>Nitrosomonadaceae</taxon>
        <taxon>Nitrosomonas</taxon>
    </lineage>
</organism>
<protein>
    <recommendedName>
        <fullName evidence="5">Glutathione peroxidase</fullName>
    </recommendedName>
</protein>
<dbReference type="PIRSF" id="PIRSF000303">
    <property type="entry name" value="Glutathion_perox"/>
    <property type="match status" value="1"/>
</dbReference>
<keyword evidence="6" id="KW-0732">Signal</keyword>
<evidence type="ECO:0000256" key="1">
    <source>
        <dbReference type="ARBA" id="ARBA00006926"/>
    </source>
</evidence>
<comment type="similarity">
    <text evidence="1 5">Belongs to the glutathione peroxidase family.</text>
</comment>
<gene>
    <name evidence="7" type="ORF">SAMN05216333_11933</name>
</gene>
<dbReference type="OrthoDB" id="9785502at2"/>
<dbReference type="GO" id="GO:0004601">
    <property type="term" value="F:peroxidase activity"/>
    <property type="evidence" value="ECO:0007669"/>
    <property type="project" value="UniProtKB-KW"/>
</dbReference>
<dbReference type="PRINTS" id="PR01011">
    <property type="entry name" value="GLUTPROXDASE"/>
</dbReference>
<dbReference type="Proteomes" id="UP000198814">
    <property type="component" value="Unassembled WGS sequence"/>
</dbReference>
<dbReference type="AlphaFoldDB" id="A0A1H8SLL9"/>
<evidence type="ECO:0000256" key="3">
    <source>
        <dbReference type="ARBA" id="ARBA00023002"/>
    </source>
</evidence>
<dbReference type="InterPro" id="IPR036249">
    <property type="entry name" value="Thioredoxin-like_sf"/>
</dbReference>
<feature type="chain" id="PRO_5011680414" description="Glutathione peroxidase" evidence="6">
    <location>
        <begin position="19"/>
        <end position="180"/>
    </location>
</feature>
<evidence type="ECO:0000256" key="6">
    <source>
        <dbReference type="SAM" id="SignalP"/>
    </source>
</evidence>
<keyword evidence="8" id="KW-1185">Reference proteome</keyword>
<feature type="signal peptide" evidence="6">
    <location>
        <begin position="1"/>
        <end position="18"/>
    </location>
</feature>
<sequence>MRILLVLLTTFLINPVYAACNSSLLDQNFRKLAGSDTVNLCEAYSGKVLLVVNTASKCGYTPQYEGLEKLHETYEQKGLVVLGFPSNDFMGQEPGTETEIQDFCRLTYDVKFPMFEKTPVKKGHAHPFYVQLAELSGTYPTWNFQKYLIGRDGKLITQFTPHTKPSDSAVVSAIEQALKQ</sequence>
<evidence type="ECO:0000313" key="7">
    <source>
        <dbReference type="EMBL" id="SEO79188.1"/>
    </source>
</evidence>